<evidence type="ECO:0000256" key="7">
    <source>
        <dbReference type="ARBA" id="ARBA00022824"/>
    </source>
</evidence>
<dbReference type="PANTHER" id="PTHR24291:SF189">
    <property type="entry name" value="CYTOCHROME P450 4C3-RELATED"/>
    <property type="match status" value="1"/>
</dbReference>
<dbReference type="CDD" id="cd20628">
    <property type="entry name" value="CYP4"/>
    <property type="match status" value="1"/>
</dbReference>
<sequence length="536" mass="61652">MEVSRNFHMNSKNSVTGFQMSRTELTGYVVISFLVVLWCHYKWTRRRFENLAAKMTGPPAYPIIGSGLEFVGTPQQVIERIIELFEIYGTEPFRVWLGTSLGVTISKPEDVQIILNSSKALAKDSFYKFFKNTVGEGLFSAPVHKWRRHRRLITPVFNANLLDQFFPVFNEKNQILTRNFKKELGKTEPFDLSDYIANATLDIICQTAMGYNLDTQSNSESEFADALTKASELDAMRIYKPWLYPDIIFSLYTRITGKHKVYKALHKLPNQVIKEMKIKYAQKKLENKCSNIDVTDSEKKRLKVFLDTLLDLNDAGANFTNDEIRDEVVTMMIGGSETSGITVCFCLLMLAIHQDIQDKVYDEIYHVLGDTDQLITIEDTTKLVYLEQCIRETLRLYPIGPLLLRQLQDDVKIFSGNHLLPKGTTCIISPICTHHISELYPDPWKFNPDNFDPQNVEKRHKYSFIAFSGGPRGCIGSKYAMLSMKVMISTFLRNYSIHTDVKLSDIKLKLDLLMRSANGYPATIRTRDRRPTYKRN</sequence>
<dbReference type="PRINTS" id="PR00385">
    <property type="entry name" value="P450"/>
</dbReference>
<evidence type="ECO:0000256" key="2">
    <source>
        <dbReference type="ARBA" id="ARBA00004174"/>
    </source>
</evidence>
<dbReference type="PROSITE" id="PS00086">
    <property type="entry name" value="CYTOCHROME_P450"/>
    <property type="match status" value="1"/>
</dbReference>
<dbReference type="PRINTS" id="PR00463">
    <property type="entry name" value="EP450I"/>
</dbReference>
<keyword evidence="5 13" id="KW-0349">Heme</keyword>
<keyword evidence="15" id="KW-1185">Reference proteome</keyword>
<dbReference type="InterPro" id="IPR017972">
    <property type="entry name" value="Cyt_P450_CS"/>
</dbReference>
<proteinExistence type="inferred from homology"/>
<dbReference type="GO" id="GO:0004497">
    <property type="term" value="F:monooxygenase activity"/>
    <property type="evidence" value="ECO:0007669"/>
    <property type="project" value="UniProtKB-KW"/>
</dbReference>
<keyword evidence="8" id="KW-0492">Microsome</keyword>
<dbReference type="SUPFAM" id="SSF48264">
    <property type="entry name" value="Cytochrome P450"/>
    <property type="match status" value="1"/>
</dbReference>
<dbReference type="PANTHER" id="PTHR24291">
    <property type="entry name" value="CYTOCHROME P450 FAMILY 4"/>
    <property type="match status" value="1"/>
</dbReference>
<dbReference type="GO" id="GO:0020037">
    <property type="term" value="F:heme binding"/>
    <property type="evidence" value="ECO:0007669"/>
    <property type="project" value="InterPro"/>
</dbReference>
<dbReference type="Pfam" id="PF00067">
    <property type="entry name" value="p450"/>
    <property type="match status" value="1"/>
</dbReference>
<evidence type="ECO:0000256" key="5">
    <source>
        <dbReference type="ARBA" id="ARBA00022617"/>
    </source>
</evidence>
<dbReference type="InterPro" id="IPR050196">
    <property type="entry name" value="Cytochrome_P450_Monoox"/>
</dbReference>
<comment type="subcellular location">
    <subcellularLocation>
        <location evidence="3">Endoplasmic reticulum membrane</location>
        <topology evidence="3">Peripheral membrane protein</topology>
    </subcellularLocation>
    <subcellularLocation>
        <location evidence="2">Microsome membrane</location>
        <topology evidence="2">Peripheral membrane protein</topology>
    </subcellularLocation>
</comment>
<comment type="similarity">
    <text evidence="4 14">Belongs to the cytochrome P450 family.</text>
</comment>
<dbReference type="GO" id="GO:0005789">
    <property type="term" value="C:endoplasmic reticulum membrane"/>
    <property type="evidence" value="ECO:0007669"/>
    <property type="project" value="UniProtKB-SubCell"/>
</dbReference>
<comment type="cofactor">
    <cofactor evidence="1 13">
        <name>heme</name>
        <dbReference type="ChEBI" id="CHEBI:30413"/>
    </cofactor>
</comment>
<dbReference type="GO" id="GO:0016705">
    <property type="term" value="F:oxidoreductase activity, acting on paired donors, with incorporation or reduction of molecular oxygen"/>
    <property type="evidence" value="ECO:0007669"/>
    <property type="project" value="InterPro"/>
</dbReference>
<gene>
    <name evidence="16" type="primary">LOC112689314</name>
</gene>
<evidence type="ECO:0000313" key="16">
    <source>
        <dbReference type="RefSeq" id="XP_025418745.1"/>
    </source>
</evidence>
<organism evidence="15 16">
    <name type="scientific">Sipha flava</name>
    <name type="common">yellow sugarcane aphid</name>
    <dbReference type="NCBI Taxonomy" id="143950"/>
    <lineage>
        <taxon>Eukaryota</taxon>
        <taxon>Metazoa</taxon>
        <taxon>Ecdysozoa</taxon>
        <taxon>Arthropoda</taxon>
        <taxon>Hexapoda</taxon>
        <taxon>Insecta</taxon>
        <taxon>Pterygota</taxon>
        <taxon>Neoptera</taxon>
        <taxon>Paraneoptera</taxon>
        <taxon>Hemiptera</taxon>
        <taxon>Sternorrhyncha</taxon>
        <taxon>Aphidomorpha</taxon>
        <taxon>Aphidoidea</taxon>
        <taxon>Aphididae</taxon>
        <taxon>Sipha</taxon>
    </lineage>
</organism>
<evidence type="ECO:0000256" key="1">
    <source>
        <dbReference type="ARBA" id="ARBA00001971"/>
    </source>
</evidence>
<protein>
    <submittedName>
        <fullName evidence="16">Cytochrome P450 4C1-like</fullName>
    </submittedName>
</protein>
<dbReference type="InterPro" id="IPR036396">
    <property type="entry name" value="Cyt_P450_sf"/>
</dbReference>
<dbReference type="GO" id="GO:0005506">
    <property type="term" value="F:iron ion binding"/>
    <property type="evidence" value="ECO:0007669"/>
    <property type="project" value="InterPro"/>
</dbReference>
<evidence type="ECO:0000256" key="4">
    <source>
        <dbReference type="ARBA" id="ARBA00010617"/>
    </source>
</evidence>
<evidence type="ECO:0000256" key="11">
    <source>
        <dbReference type="ARBA" id="ARBA00023033"/>
    </source>
</evidence>
<keyword evidence="7" id="KW-0256">Endoplasmic reticulum</keyword>
<dbReference type="RefSeq" id="XP_025418745.1">
    <property type="nucleotide sequence ID" value="XM_025562960.1"/>
</dbReference>
<keyword evidence="10 13" id="KW-0408">Iron</keyword>
<evidence type="ECO:0000313" key="15">
    <source>
        <dbReference type="Proteomes" id="UP000694846"/>
    </source>
</evidence>
<name>A0A8B8G7P4_9HEMI</name>
<evidence type="ECO:0000256" key="8">
    <source>
        <dbReference type="ARBA" id="ARBA00022848"/>
    </source>
</evidence>
<keyword evidence="12" id="KW-0472">Membrane</keyword>
<dbReference type="Gene3D" id="1.10.630.10">
    <property type="entry name" value="Cytochrome P450"/>
    <property type="match status" value="1"/>
</dbReference>
<evidence type="ECO:0000256" key="9">
    <source>
        <dbReference type="ARBA" id="ARBA00023002"/>
    </source>
</evidence>
<reference evidence="16" key="1">
    <citation type="submission" date="2025-08" db="UniProtKB">
        <authorList>
            <consortium name="RefSeq"/>
        </authorList>
    </citation>
    <scope>IDENTIFICATION</scope>
    <source>
        <tissue evidence="16">Whole body</tissue>
    </source>
</reference>
<dbReference type="GeneID" id="112689314"/>
<evidence type="ECO:0000256" key="13">
    <source>
        <dbReference type="PIRSR" id="PIRSR602401-1"/>
    </source>
</evidence>
<evidence type="ECO:0000256" key="3">
    <source>
        <dbReference type="ARBA" id="ARBA00004406"/>
    </source>
</evidence>
<accession>A0A8B8G7P4</accession>
<feature type="binding site" description="axial binding residue" evidence="13">
    <location>
        <position position="474"/>
    </location>
    <ligand>
        <name>heme</name>
        <dbReference type="ChEBI" id="CHEBI:30413"/>
    </ligand>
    <ligandPart>
        <name>Fe</name>
        <dbReference type="ChEBI" id="CHEBI:18248"/>
    </ligandPart>
</feature>
<evidence type="ECO:0000256" key="6">
    <source>
        <dbReference type="ARBA" id="ARBA00022723"/>
    </source>
</evidence>
<dbReference type="SMR" id="A0A8B8G7P4"/>
<evidence type="ECO:0000256" key="14">
    <source>
        <dbReference type="RuleBase" id="RU000461"/>
    </source>
</evidence>
<dbReference type="InterPro" id="IPR002401">
    <property type="entry name" value="Cyt_P450_E_grp-I"/>
</dbReference>
<dbReference type="Proteomes" id="UP000694846">
    <property type="component" value="Unplaced"/>
</dbReference>
<evidence type="ECO:0000256" key="10">
    <source>
        <dbReference type="ARBA" id="ARBA00023004"/>
    </source>
</evidence>
<keyword evidence="11 14" id="KW-0503">Monooxygenase</keyword>
<dbReference type="AlphaFoldDB" id="A0A8B8G7P4"/>
<evidence type="ECO:0000256" key="12">
    <source>
        <dbReference type="ARBA" id="ARBA00023136"/>
    </source>
</evidence>
<keyword evidence="9 14" id="KW-0560">Oxidoreductase</keyword>
<keyword evidence="6 13" id="KW-0479">Metal-binding</keyword>
<dbReference type="OrthoDB" id="1470350at2759"/>
<dbReference type="InterPro" id="IPR001128">
    <property type="entry name" value="Cyt_P450"/>
</dbReference>